<dbReference type="GO" id="GO:0016020">
    <property type="term" value="C:membrane"/>
    <property type="evidence" value="ECO:0007669"/>
    <property type="project" value="UniProtKB-SubCell"/>
</dbReference>
<accession>A0A0P1AEP3</accession>
<feature type="transmembrane region" description="Helical" evidence="7">
    <location>
        <begin position="499"/>
        <end position="520"/>
    </location>
</feature>
<evidence type="ECO:0000313" key="8">
    <source>
        <dbReference type="EMBL" id="CEG39033.1"/>
    </source>
</evidence>
<evidence type="ECO:0000256" key="6">
    <source>
        <dbReference type="ARBA" id="ARBA00023136"/>
    </source>
</evidence>
<dbReference type="PANTHER" id="PTHR31585">
    <property type="entry name" value="FOLATE-BIOPTERIN TRANSPORTER 1, CHLOROPLASTIC"/>
    <property type="match status" value="1"/>
</dbReference>
<feature type="transmembrane region" description="Helical" evidence="7">
    <location>
        <begin position="174"/>
        <end position="195"/>
    </location>
</feature>
<dbReference type="AlphaFoldDB" id="A0A0P1AEP3"/>
<evidence type="ECO:0000256" key="7">
    <source>
        <dbReference type="SAM" id="Phobius"/>
    </source>
</evidence>
<evidence type="ECO:0000313" key="9">
    <source>
        <dbReference type="Proteomes" id="UP000054928"/>
    </source>
</evidence>
<dbReference type="SUPFAM" id="SSF103473">
    <property type="entry name" value="MFS general substrate transporter"/>
    <property type="match status" value="1"/>
</dbReference>
<name>A0A0P1AEP3_PLAHL</name>
<evidence type="ECO:0000256" key="5">
    <source>
        <dbReference type="ARBA" id="ARBA00022989"/>
    </source>
</evidence>
<keyword evidence="9" id="KW-1185">Reference proteome</keyword>
<dbReference type="PANTHER" id="PTHR31585:SF5">
    <property type="entry name" value="RNA-BINDING S4 DOMAIN-CONTAINING PROTEIN"/>
    <property type="match status" value="1"/>
</dbReference>
<feature type="transmembrane region" description="Helical" evidence="7">
    <location>
        <begin position="328"/>
        <end position="347"/>
    </location>
</feature>
<comment type="similarity">
    <text evidence="2">Belongs to the major facilitator superfamily. Folate-biopterin transporter (TC 2.A.71) family.</text>
</comment>
<dbReference type="EMBL" id="CCYD01000349">
    <property type="protein sequence ID" value="CEG39033.1"/>
    <property type="molecule type" value="Genomic_DNA"/>
</dbReference>
<protein>
    <submittedName>
        <fullName evidence="8">Transmembrane</fullName>
    </submittedName>
</protein>
<dbReference type="InterPro" id="IPR039309">
    <property type="entry name" value="BT1"/>
</dbReference>
<keyword evidence="4 7" id="KW-0812">Transmembrane</keyword>
<feature type="transmembrane region" description="Helical" evidence="7">
    <location>
        <begin position="457"/>
        <end position="484"/>
    </location>
</feature>
<feature type="transmembrane region" description="Helical" evidence="7">
    <location>
        <begin position="541"/>
        <end position="565"/>
    </location>
</feature>
<feature type="transmembrane region" description="Helical" evidence="7">
    <location>
        <begin position="99"/>
        <end position="118"/>
    </location>
</feature>
<dbReference type="OMA" id="WCNFTDK"/>
<feature type="transmembrane region" description="Helical" evidence="7">
    <location>
        <begin position="130"/>
        <end position="153"/>
    </location>
</feature>
<comment type="subcellular location">
    <subcellularLocation>
        <location evidence="1">Membrane</location>
        <topology evidence="1">Multi-pass membrane protein</topology>
    </subcellularLocation>
</comment>
<evidence type="ECO:0000256" key="2">
    <source>
        <dbReference type="ARBA" id="ARBA00007015"/>
    </source>
</evidence>
<evidence type="ECO:0000256" key="3">
    <source>
        <dbReference type="ARBA" id="ARBA00022448"/>
    </source>
</evidence>
<proteinExistence type="inferred from homology"/>
<dbReference type="OrthoDB" id="107786at2759"/>
<feature type="transmembrane region" description="Helical" evidence="7">
    <location>
        <begin position="256"/>
        <end position="274"/>
    </location>
</feature>
<dbReference type="GeneID" id="36404153"/>
<keyword evidence="6 7" id="KW-0472">Membrane</keyword>
<feature type="transmembrane region" description="Helical" evidence="7">
    <location>
        <begin position="391"/>
        <end position="412"/>
    </location>
</feature>
<sequence length="583" mass="65067">MSCGSCEHDSVCAVIDYDGSLVSNKINRYENDSISISAKSSDPSYDRTFQRGTINYMSWRHIGLLVSTLSAGGLNTCLKRALLPLLEAELKMERYQVDAANVLLLLPWSYTFVGGFISDTLPILGSRRKAYIVLGWIVSLISCFAIAILNYTLEFKAQSSHVATEEALRQRVALIDWYVALLVLASFGCILTLVISETYVVAQTRREPLKMRGRALGTLLLTQFTGELVGQIVSDTAIFHISELGIIPLVSFRETAMFFMFYSLLPILALLFLFHEEMNPPAIHDVDADDTQSHIVEQIGNLPVDWLPRLRANWLRLRKALARKSTVYVIRFFMIYVFLSEFTLTYPHAQLAIWCNFTDKAQSSSNISSEVFYVLSVATWKYGALNWNWRYCVIISLIVMMMVPQLIFYIMASISINLRSQETYSFITALRGFVRASIIILEAAVCAEIAPVDGEGAFVGIIVSMSTIMRLLSTTFSNCLGYAFGKPSSQDTEEDADEVTFSLGICYMIKLLSVLALYFLPKQKRDLQRLHRYGAQGDTNTTWWVLGSLGCAFMISAAFNVLAVVPSTSCLQIVGGAGCNGSR</sequence>
<dbReference type="RefSeq" id="XP_024575402.1">
    <property type="nucleotide sequence ID" value="XM_024724535.1"/>
</dbReference>
<keyword evidence="5 7" id="KW-1133">Transmembrane helix</keyword>
<organism evidence="8 9">
    <name type="scientific">Plasmopara halstedii</name>
    <name type="common">Downy mildew of sunflower</name>
    <dbReference type="NCBI Taxonomy" id="4781"/>
    <lineage>
        <taxon>Eukaryota</taxon>
        <taxon>Sar</taxon>
        <taxon>Stramenopiles</taxon>
        <taxon>Oomycota</taxon>
        <taxon>Peronosporomycetes</taxon>
        <taxon>Peronosporales</taxon>
        <taxon>Peronosporaceae</taxon>
        <taxon>Plasmopara</taxon>
    </lineage>
</organism>
<reference evidence="9" key="1">
    <citation type="submission" date="2014-09" db="EMBL/GenBank/DDBJ databases">
        <authorList>
            <person name="Sharma Rahul"/>
            <person name="Thines Marco"/>
        </authorList>
    </citation>
    <scope>NUCLEOTIDE SEQUENCE [LARGE SCALE GENOMIC DNA]</scope>
</reference>
<keyword evidence="3" id="KW-0813">Transport</keyword>
<dbReference type="Proteomes" id="UP000054928">
    <property type="component" value="Unassembled WGS sequence"/>
</dbReference>
<evidence type="ECO:0000256" key="4">
    <source>
        <dbReference type="ARBA" id="ARBA00022692"/>
    </source>
</evidence>
<dbReference type="Pfam" id="PF03092">
    <property type="entry name" value="BT1"/>
    <property type="match status" value="1"/>
</dbReference>
<dbReference type="InterPro" id="IPR036259">
    <property type="entry name" value="MFS_trans_sf"/>
</dbReference>
<evidence type="ECO:0000256" key="1">
    <source>
        <dbReference type="ARBA" id="ARBA00004141"/>
    </source>
</evidence>